<evidence type="ECO:0000256" key="2">
    <source>
        <dbReference type="ARBA" id="ARBA00023125"/>
    </source>
</evidence>
<accession>A0A919W099</accession>
<gene>
    <name evidence="6" type="ORF">Ato02nite_028450</name>
</gene>
<protein>
    <submittedName>
        <fullName evidence="6">TetR family transcriptional regulator</fullName>
    </submittedName>
</protein>
<dbReference type="AlphaFoldDB" id="A0A919W099"/>
<keyword evidence="2" id="KW-0238">DNA-binding</keyword>
<keyword evidence="1" id="KW-0805">Transcription regulation</keyword>
<evidence type="ECO:0000259" key="4">
    <source>
        <dbReference type="Pfam" id="PF00440"/>
    </source>
</evidence>
<keyword evidence="7" id="KW-1185">Reference proteome</keyword>
<dbReference type="InterPro" id="IPR025996">
    <property type="entry name" value="MT1864/Rv1816-like_C"/>
</dbReference>
<sequence>MPRAGLDPAAVVAAAAALADETGPAGVTMGLVAERLGVRTPSLYKHIDSLADLNHGIAALAMAEAADAIRDAVAGLSGRDALAAMCRAFRDYVLKHPGRYAATTGATATGPGDPLALAGERVIGSMAAVLRGYRIEPDQMNHALRTLRSLLHGFATLQAANGFQWDADQEVSFTWLIDFAHRGLMSMSPDSPS</sequence>
<dbReference type="PANTHER" id="PTHR30055">
    <property type="entry name" value="HTH-TYPE TRANSCRIPTIONAL REGULATOR RUTR"/>
    <property type="match status" value="1"/>
</dbReference>
<evidence type="ECO:0000313" key="7">
    <source>
        <dbReference type="Proteomes" id="UP000677082"/>
    </source>
</evidence>
<feature type="domain" description="HTH tetR-type" evidence="4">
    <location>
        <begin position="12"/>
        <end position="46"/>
    </location>
</feature>
<dbReference type="PANTHER" id="PTHR30055:SF239">
    <property type="entry name" value="TRANSCRIPTIONAL REGULATORY PROTEIN"/>
    <property type="match status" value="1"/>
</dbReference>
<dbReference type="Pfam" id="PF00440">
    <property type="entry name" value="TetR_N"/>
    <property type="match status" value="1"/>
</dbReference>
<dbReference type="InterPro" id="IPR001647">
    <property type="entry name" value="HTH_TetR"/>
</dbReference>
<proteinExistence type="predicted"/>
<organism evidence="6 7">
    <name type="scientific">Paractinoplanes toevensis</name>
    <dbReference type="NCBI Taxonomy" id="571911"/>
    <lineage>
        <taxon>Bacteria</taxon>
        <taxon>Bacillati</taxon>
        <taxon>Actinomycetota</taxon>
        <taxon>Actinomycetes</taxon>
        <taxon>Micromonosporales</taxon>
        <taxon>Micromonosporaceae</taxon>
        <taxon>Paractinoplanes</taxon>
    </lineage>
</organism>
<dbReference type="Gene3D" id="1.10.10.60">
    <property type="entry name" value="Homeodomain-like"/>
    <property type="match status" value="1"/>
</dbReference>
<dbReference type="Gene3D" id="1.10.357.10">
    <property type="entry name" value="Tetracycline Repressor, domain 2"/>
    <property type="match status" value="1"/>
</dbReference>
<dbReference type="InterPro" id="IPR050109">
    <property type="entry name" value="HTH-type_TetR-like_transc_reg"/>
</dbReference>
<dbReference type="SUPFAM" id="SSF46689">
    <property type="entry name" value="Homeodomain-like"/>
    <property type="match status" value="1"/>
</dbReference>
<evidence type="ECO:0000256" key="3">
    <source>
        <dbReference type="ARBA" id="ARBA00023163"/>
    </source>
</evidence>
<keyword evidence="3" id="KW-0804">Transcription</keyword>
<reference evidence="6 7" key="1">
    <citation type="submission" date="2021-03" db="EMBL/GenBank/DDBJ databases">
        <title>Whole genome shotgun sequence of Actinoplanes toevensis NBRC 105298.</title>
        <authorList>
            <person name="Komaki H."/>
            <person name="Tamura T."/>
        </authorList>
    </citation>
    <scope>NUCLEOTIDE SEQUENCE [LARGE SCALE GENOMIC DNA]</scope>
    <source>
        <strain evidence="6 7">NBRC 105298</strain>
    </source>
</reference>
<dbReference type="GO" id="GO:0003700">
    <property type="term" value="F:DNA-binding transcription factor activity"/>
    <property type="evidence" value="ECO:0007669"/>
    <property type="project" value="TreeGrafter"/>
</dbReference>
<dbReference type="RefSeq" id="WP_246606884.1">
    <property type="nucleotide sequence ID" value="NZ_BOQN01000039.1"/>
</dbReference>
<evidence type="ECO:0000313" key="6">
    <source>
        <dbReference type="EMBL" id="GIM91052.1"/>
    </source>
</evidence>
<comment type="caution">
    <text evidence="6">The sequence shown here is derived from an EMBL/GenBank/DDBJ whole genome shotgun (WGS) entry which is preliminary data.</text>
</comment>
<dbReference type="SUPFAM" id="SSF48498">
    <property type="entry name" value="Tetracyclin repressor-like, C-terminal domain"/>
    <property type="match status" value="1"/>
</dbReference>
<name>A0A919W099_9ACTN</name>
<feature type="domain" description="HTH-type transcriptional regulator MT1864/Rv1816-like C-terminal" evidence="5">
    <location>
        <begin position="82"/>
        <end position="178"/>
    </location>
</feature>
<dbReference type="Proteomes" id="UP000677082">
    <property type="component" value="Unassembled WGS sequence"/>
</dbReference>
<dbReference type="InterPro" id="IPR036271">
    <property type="entry name" value="Tet_transcr_reg_TetR-rel_C_sf"/>
</dbReference>
<dbReference type="InterPro" id="IPR009057">
    <property type="entry name" value="Homeodomain-like_sf"/>
</dbReference>
<dbReference type="EMBL" id="BOQN01000039">
    <property type="protein sequence ID" value="GIM91052.1"/>
    <property type="molecule type" value="Genomic_DNA"/>
</dbReference>
<dbReference type="Pfam" id="PF13305">
    <property type="entry name" value="TetR_C_33"/>
    <property type="match status" value="1"/>
</dbReference>
<dbReference type="GO" id="GO:0000976">
    <property type="term" value="F:transcription cis-regulatory region binding"/>
    <property type="evidence" value="ECO:0007669"/>
    <property type="project" value="TreeGrafter"/>
</dbReference>
<evidence type="ECO:0000256" key="1">
    <source>
        <dbReference type="ARBA" id="ARBA00023015"/>
    </source>
</evidence>
<evidence type="ECO:0000259" key="5">
    <source>
        <dbReference type="Pfam" id="PF13305"/>
    </source>
</evidence>